<dbReference type="SUPFAM" id="SSF52540">
    <property type="entry name" value="P-loop containing nucleoside triphosphate hydrolases"/>
    <property type="match status" value="1"/>
</dbReference>
<gene>
    <name evidence="4" type="ORF">RN001_006369</name>
</gene>
<comment type="similarity">
    <text evidence="1">Belongs to the sulfotransferase 1 family.</text>
</comment>
<sequence length="242" mass="28542">MIWLLVNNLDYNGAQAFIDERFPVFDVPLFSHSNQSHVINLECHTNPVTFANNMNSPRCLKAHLAVKYLPDDIQDGKKKPKIIYIARNPKDVCVSSYYYCNNTMKVLDCSFEEFADMFLDNYAWPSENYWDHVLYFWDRRHESNILFIKYEDMKKNLLGVIRDVSKFLDKTLTSEQEDVLLNWLDIKSMKDNPAVNHNDLYGREGFIRSGKIGEHKEKMSSEILSKFDNWIKENTENTDYQP</sequence>
<dbReference type="Pfam" id="PF00685">
    <property type="entry name" value="Sulfotransfer_1"/>
    <property type="match status" value="1"/>
</dbReference>
<evidence type="ECO:0000259" key="3">
    <source>
        <dbReference type="Pfam" id="PF00685"/>
    </source>
</evidence>
<keyword evidence="5" id="KW-1185">Reference proteome</keyword>
<dbReference type="GO" id="GO:0008146">
    <property type="term" value="F:sulfotransferase activity"/>
    <property type="evidence" value="ECO:0007669"/>
    <property type="project" value="InterPro"/>
</dbReference>
<evidence type="ECO:0000313" key="5">
    <source>
        <dbReference type="Proteomes" id="UP001353858"/>
    </source>
</evidence>
<accession>A0AAN7SS86</accession>
<feature type="domain" description="Sulfotransferase" evidence="3">
    <location>
        <begin position="28"/>
        <end position="238"/>
    </location>
</feature>
<evidence type="ECO:0000256" key="1">
    <source>
        <dbReference type="ARBA" id="ARBA00005771"/>
    </source>
</evidence>
<dbReference type="PANTHER" id="PTHR11783">
    <property type="entry name" value="SULFOTRANSFERASE SULT"/>
    <property type="match status" value="1"/>
</dbReference>
<comment type="caution">
    <text evidence="4">The sequence shown here is derived from an EMBL/GenBank/DDBJ whole genome shotgun (WGS) entry which is preliminary data.</text>
</comment>
<dbReference type="Proteomes" id="UP001353858">
    <property type="component" value="Unassembled WGS sequence"/>
</dbReference>
<dbReference type="Gene3D" id="3.40.50.300">
    <property type="entry name" value="P-loop containing nucleotide triphosphate hydrolases"/>
    <property type="match status" value="1"/>
</dbReference>
<organism evidence="4 5">
    <name type="scientific">Aquatica leii</name>
    <dbReference type="NCBI Taxonomy" id="1421715"/>
    <lineage>
        <taxon>Eukaryota</taxon>
        <taxon>Metazoa</taxon>
        <taxon>Ecdysozoa</taxon>
        <taxon>Arthropoda</taxon>
        <taxon>Hexapoda</taxon>
        <taxon>Insecta</taxon>
        <taxon>Pterygota</taxon>
        <taxon>Neoptera</taxon>
        <taxon>Endopterygota</taxon>
        <taxon>Coleoptera</taxon>
        <taxon>Polyphaga</taxon>
        <taxon>Elateriformia</taxon>
        <taxon>Elateroidea</taxon>
        <taxon>Lampyridae</taxon>
        <taxon>Luciolinae</taxon>
        <taxon>Aquatica</taxon>
    </lineage>
</organism>
<dbReference type="EMBL" id="JARPUR010000002">
    <property type="protein sequence ID" value="KAK4883050.1"/>
    <property type="molecule type" value="Genomic_DNA"/>
</dbReference>
<dbReference type="InterPro" id="IPR027417">
    <property type="entry name" value="P-loop_NTPase"/>
</dbReference>
<dbReference type="AlphaFoldDB" id="A0AAN7SS86"/>
<evidence type="ECO:0000313" key="4">
    <source>
        <dbReference type="EMBL" id="KAK4883050.1"/>
    </source>
</evidence>
<keyword evidence="2" id="KW-0808">Transferase</keyword>
<name>A0AAN7SS86_9COLE</name>
<reference evidence="5" key="1">
    <citation type="submission" date="2023-01" db="EMBL/GenBank/DDBJ databases">
        <title>Key to firefly adult light organ development and bioluminescence: homeobox transcription factors regulate luciferase expression and transportation to peroxisome.</title>
        <authorList>
            <person name="Fu X."/>
        </authorList>
    </citation>
    <scope>NUCLEOTIDE SEQUENCE [LARGE SCALE GENOMIC DNA]</scope>
</reference>
<evidence type="ECO:0000256" key="2">
    <source>
        <dbReference type="ARBA" id="ARBA00022679"/>
    </source>
</evidence>
<dbReference type="InterPro" id="IPR000863">
    <property type="entry name" value="Sulfotransferase_dom"/>
</dbReference>
<protein>
    <recommendedName>
        <fullName evidence="3">Sulfotransferase domain-containing protein</fullName>
    </recommendedName>
</protein>
<proteinExistence type="inferred from homology"/>